<evidence type="ECO:0000313" key="1">
    <source>
        <dbReference type="EMBL" id="JAH84884.1"/>
    </source>
</evidence>
<dbReference type="AlphaFoldDB" id="A0A0E9W3D9"/>
<dbReference type="EMBL" id="GBXM01023693">
    <property type="protein sequence ID" value="JAH84884.1"/>
    <property type="molecule type" value="Transcribed_RNA"/>
</dbReference>
<sequence length="58" mass="6336">MMTTEKACHCETVSIQYPLVFHTHKGATLPHLSTQAPCTAVGRTKQVNESNYDGGEES</sequence>
<organism evidence="1">
    <name type="scientific">Anguilla anguilla</name>
    <name type="common">European freshwater eel</name>
    <name type="synonym">Muraena anguilla</name>
    <dbReference type="NCBI Taxonomy" id="7936"/>
    <lineage>
        <taxon>Eukaryota</taxon>
        <taxon>Metazoa</taxon>
        <taxon>Chordata</taxon>
        <taxon>Craniata</taxon>
        <taxon>Vertebrata</taxon>
        <taxon>Euteleostomi</taxon>
        <taxon>Actinopterygii</taxon>
        <taxon>Neopterygii</taxon>
        <taxon>Teleostei</taxon>
        <taxon>Anguilliformes</taxon>
        <taxon>Anguillidae</taxon>
        <taxon>Anguilla</taxon>
    </lineage>
</organism>
<proteinExistence type="predicted"/>
<reference evidence="1" key="2">
    <citation type="journal article" date="2015" name="Fish Shellfish Immunol.">
        <title>Early steps in the European eel (Anguilla anguilla)-Vibrio vulnificus interaction in the gills: Role of the RtxA13 toxin.</title>
        <authorList>
            <person name="Callol A."/>
            <person name="Pajuelo D."/>
            <person name="Ebbesson L."/>
            <person name="Teles M."/>
            <person name="MacKenzie S."/>
            <person name="Amaro C."/>
        </authorList>
    </citation>
    <scope>NUCLEOTIDE SEQUENCE</scope>
</reference>
<accession>A0A0E9W3D9</accession>
<name>A0A0E9W3D9_ANGAN</name>
<protein>
    <submittedName>
        <fullName evidence="1">Uncharacterized protein</fullName>
    </submittedName>
</protein>
<reference evidence="1" key="1">
    <citation type="submission" date="2014-11" db="EMBL/GenBank/DDBJ databases">
        <authorList>
            <person name="Amaro Gonzalez C."/>
        </authorList>
    </citation>
    <scope>NUCLEOTIDE SEQUENCE</scope>
</reference>